<proteinExistence type="predicted"/>
<keyword evidence="2 4" id="KW-0732">Signal</keyword>
<dbReference type="InterPro" id="IPR038404">
    <property type="entry name" value="TRAP_DctP_sf"/>
</dbReference>
<dbReference type="RefSeq" id="WP_095880800.1">
    <property type="nucleotide sequence ID" value="NZ_NTHN02000001.1"/>
</dbReference>
<evidence type="ECO:0000313" key="6">
    <source>
        <dbReference type="EMBL" id="PBD20728.1"/>
    </source>
</evidence>
<dbReference type="NCBIfam" id="NF037995">
    <property type="entry name" value="TRAP_S1"/>
    <property type="match status" value="1"/>
</dbReference>
<dbReference type="Pfam" id="PF03480">
    <property type="entry name" value="DctP"/>
    <property type="match status" value="1"/>
</dbReference>
<dbReference type="GO" id="GO:0042597">
    <property type="term" value="C:periplasmic space"/>
    <property type="evidence" value="ECO:0007669"/>
    <property type="project" value="UniProtKB-SubCell"/>
</dbReference>
<dbReference type="EMBL" id="NTHN01000024">
    <property type="protein sequence ID" value="PBD20728.1"/>
    <property type="molecule type" value="Genomic_DNA"/>
</dbReference>
<dbReference type="AlphaFoldDB" id="A0A2A3K047"/>
<dbReference type="GO" id="GO:0055085">
    <property type="term" value="P:transmembrane transport"/>
    <property type="evidence" value="ECO:0007669"/>
    <property type="project" value="InterPro"/>
</dbReference>
<evidence type="ECO:0000313" key="7">
    <source>
        <dbReference type="Proteomes" id="UP000217448"/>
    </source>
</evidence>
<keyword evidence="3" id="KW-0574">Periplasm</keyword>
<reference evidence="6" key="1">
    <citation type="submission" date="2017-09" db="EMBL/GenBank/DDBJ databases">
        <title>Yangia sp. SAOS 153D whole genome sequencing.</title>
        <authorList>
            <person name="Verma A."/>
            <person name="Krishnamurthi S."/>
        </authorList>
    </citation>
    <scope>NUCLEOTIDE SEQUENCE [LARGE SCALE GENOMIC DNA]</scope>
    <source>
        <strain evidence="6">SAOS 153D</strain>
    </source>
</reference>
<reference evidence="5" key="3">
    <citation type="submission" date="2024-05" db="EMBL/GenBank/DDBJ databases">
        <title>Yangia mangrovi SAOS 153D genome.</title>
        <authorList>
            <person name="Verma A."/>
            <person name="Pal Y."/>
            <person name="Sundharam S."/>
            <person name="Bisht B."/>
            <person name="Srinivasan K."/>
        </authorList>
    </citation>
    <scope>NUCLEOTIDE SEQUENCE</scope>
    <source>
        <strain evidence="5">SAOS 153D</strain>
    </source>
</reference>
<dbReference type="InterPro" id="IPR006311">
    <property type="entry name" value="TAT_signal"/>
</dbReference>
<dbReference type="Proteomes" id="UP000217448">
    <property type="component" value="Unassembled WGS sequence"/>
</dbReference>
<name>A0A2A3K047_9RHOB</name>
<accession>A0A2A3K047</accession>
<protein>
    <submittedName>
        <fullName evidence="5">TRAP transporter substrate-binding protein</fullName>
    </submittedName>
</protein>
<organism evidence="6">
    <name type="scientific">Alloyangia mangrovi</name>
    <dbReference type="NCBI Taxonomy" id="1779329"/>
    <lineage>
        <taxon>Bacteria</taxon>
        <taxon>Pseudomonadati</taxon>
        <taxon>Pseudomonadota</taxon>
        <taxon>Alphaproteobacteria</taxon>
        <taxon>Rhodobacterales</taxon>
        <taxon>Roseobacteraceae</taxon>
        <taxon>Alloyangia</taxon>
    </lineage>
</organism>
<dbReference type="PROSITE" id="PS51318">
    <property type="entry name" value="TAT"/>
    <property type="match status" value="1"/>
</dbReference>
<dbReference type="PANTHER" id="PTHR33376:SF15">
    <property type="entry name" value="BLL6794 PROTEIN"/>
    <property type="match status" value="1"/>
</dbReference>
<feature type="signal peptide" evidence="4">
    <location>
        <begin position="1"/>
        <end position="25"/>
    </location>
</feature>
<evidence type="ECO:0000256" key="2">
    <source>
        <dbReference type="ARBA" id="ARBA00022729"/>
    </source>
</evidence>
<evidence type="ECO:0000256" key="1">
    <source>
        <dbReference type="ARBA" id="ARBA00004418"/>
    </source>
</evidence>
<dbReference type="EMBL" id="NTHN02000001">
    <property type="protein sequence ID" value="MCT4368892.1"/>
    <property type="molecule type" value="Genomic_DNA"/>
</dbReference>
<dbReference type="CDD" id="cd13665">
    <property type="entry name" value="PBP2_TRAP_Dctp3_4"/>
    <property type="match status" value="1"/>
</dbReference>
<dbReference type="OrthoDB" id="7822595at2"/>
<comment type="caution">
    <text evidence="6">The sequence shown here is derived from an EMBL/GenBank/DDBJ whole genome shotgun (WGS) entry which is preliminary data.</text>
</comment>
<reference evidence="7" key="2">
    <citation type="submission" date="2023-07" db="EMBL/GenBank/DDBJ databases">
        <title>Yangia mangrovi SAOS 153D genome.</title>
        <authorList>
            <person name="Verma A."/>
            <person name="Pal Y."/>
            <person name="Sundharam S."/>
            <person name="Bisht B."/>
            <person name="Srinivasan K."/>
        </authorList>
    </citation>
    <scope>NUCLEOTIDE SEQUENCE [LARGE SCALE GENOMIC DNA]</scope>
    <source>
        <strain evidence="7">SAOS 153D</strain>
    </source>
</reference>
<feature type="chain" id="PRO_5012155476" evidence="4">
    <location>
        <begin position="26"/>
        <end position="345"/>
    </location>
</feature>
<dbReference type="SUPFAM" id="SSF53850">
    <property type="entry name" value="Periplasmic binding protein-like II"/>
    <property type="match status" value="1"/>
</dbReference>
<keyword evidence="7" id="KW-1185">Reference proteome</keyword>
<evidence type="ECO:0000313" key="5">
    <source>
        <dbReference type="EMBL" id="MCT4368892.1"/>
    </source>
</evidence>
<evidence type="ECO:0000256" key="3">
    <source>
        <dbReference type="ARBA" id="ARBA00022764"/>
    </source>
</evidence>
<dbReference type="Gene3D" id="3.40.190.170">
    <property type="entry name" value="Bacterial extracellular solute-binding protein, family 7"/>
    <property type="match status" value="1"/>
</dbReference>
<dbReference type="InterPro" id="IPR018389">
    <property type="entry name" value="DctP_fam"/>
</dbReference>
<comment type="subcellular location">
    <subcellularLocation>
        <location evidence="1">Periplasm</location>
    </subcellularLocation>
</comment>
<dbReference type="PANTHER" id="PTHR33376">
    <property type="match status" value="1"/>
</dbReference>
<sequence>MIRTTRRQFTALAAAAAVTPAAAFAEDSYTLKIHSFSGPQAPEAIHMVLPFIEAVEAQSNGRLKIEFYPSMQLGGSASDLVEQMEDQVVDIIVGIPGLTPGRFSGLEGMDMPFTNVGTSAGQTGALLTFADNWLMEDEFAGIKILHMHATDAAVLHTVDTQVSSMDDMQGLKVRAPGRYTGEAVKAWGGTPIGLSLGETYEALERHQVDGMTINWAIVTPYKLQEVTKYHMETPLYQNAIFVLMNQGSFEALPEDLRAVIDANIGFEKSVEIADQIDGLTADAKETITAEGGTLYALPEDQIAAWKASVEPVYEIWIEEMNKRGLPGQEMFDDLMAITAKFGRTE</sequence>
<gene>
    <name evidence="5" type="ORF">CLG85_000445</name>
    <name evidence="6" type="ORF">CLG85_02350</name>
</gene>
<evidence type="ECO:0000256" key="4">
    <source>
        <dbReference type="SAM" id="SignalP"/>
    </source>
</evidence>